<reference evidence="1" key="1">
    <citation type="submission" date="2023-01" db="EMBL/GenBank/DDBJ databases">
        <title>Human gut microbiome strain richness.</title>
        <authorList>
            <person name="Chen-Liaw A."/>
        </authorList>
    </citation>
    <scope>NUCLEOTIDE SEQUENCE</scope>
    <source>
        <strain evidence="1">1001217st2_G6_1001217B_191108</strain>
    </source>
</reference>
<name>A0AB35IP84_9FIRM</name>
<accession>A0AB35IP84</accession>
<sequence>MTIPEMYQNTPLAVKELCSKLHQAQITVLKIEDVTALSLDASFNDVEFKWNTKKGVFIWNIKTKKLITPQCNRYVKDIIYNIFYRWTNKYFHA</sequence>
<gene>
    <name evidence="1" type="ORF">PM738_16810</name>
</gene>
<proteinExistence type="predicted"/>
<dbReference type="RefSeq" id="WP_272019209.1">
    <property type="nucleotide sequence ID" value="NZ_JAQLKE010000040.1"/>
</dbReference>
<comment type="caution">
    <text evidence="1">The sequence shown here is derived from an EMBL/GenBank/DDBJ whole genome shotgun (WGS) entry which is preliminary data.</text>
</comment>
<dbReference type="AlphaFoldDB" id="A0AB35IP84"/>
<dbReference type="Proteomes" id="UP001211987">
    <property type="component" value="Unassembled WGS sequence"/>
</dbReference>
<evidence type="ECO:0000313" key="1">
    <source>
        <dbReference type="EMBL" id="MDB7085471.1"/>
    </source>
</evidence>
<organism evidence="1 2">
    <name type="scientific">Thomasclavelia ramosa</name>
    <dbReference type="NCBI Taxonomy" id="1547"/>
    <lineage>
        <taxon>Bacteria</taxon>
        <taxon>Bacillati</taxon>
        <taxon>Bacillota</taxon>
        <taxon>Erysipelotrichia</taxon>
        <taxon>Erysipelotrichales</taxon>
        <taxon>Coprobacillaceae</taxon>
        <taxon>Thomasclavelia</taxon>
    </lineage>
</organism>
<dbReference type="EMBL" id="JAQLKE010000040">
    <property type="protein sequence ID" value="MDB7085471.1"/>
    <property type="molecule type" value="Genomic_DNA"/>
</dbReference>
<evidence type="ECO:0000313" key="2">
    <source>
        <dbReference type="Proteomes" id="UP001211987"/>
    </source>
</evidence>
<protein>
    <submittedName>
        <fullName evidence="1">Uncharacterized protein</fullName>
    </submittedName>
</protein>